<feature type="region of interest" description="Disordered" evidence="1">
    <location>
        <begin position="124"/>
        <end position="171"/>
    </location>
</feature>
<evidence type="ECO:0000313" key="2">
    <source>
        <dbReference type="EMBL" id="KAK5098568.1"/>
    </source>
</evidence>
<feature type="compositionally biased region" description="Low complexity" evidence="1">
    <location>
        <begin position="261"/>
        <end position="272"/>
    </location>
</feature>
<keyword evidence="3" id="KW-1185">Reference proteome</keyword>
<sequence length="508" mass="55138">MAHVVGARNGVSVGAAHGVRSAYQTHSPIADENQSLGWSPSVTSNGRSQSAWQPPHPVTPTRNDNAISTEAHPAGQANGSGAEQDDEEIPENMYRPERHDPEGWIHRDKLAKIESEELQAAGINLANARSRSQSKIKSVRSTSSSQPDNRREEKRQRLQSPAGLEDDFDRASWDFRLPEEIEADDAAATSSHSYTNAVLRKSGSKIPVLTSSPMPIPAERYERDTPIARKRTASGTMSFEGELSFAKTRNSGLNHYDDDTTSSAFATSKTSSPQKRRSQSATLAPPTAIAPKKTSPASRKVSAPPRTSPSPNRRPGTRSGEQDRPRTAVNRPEGDPPWLATMYKPDPRLPPDQQLIPTLAKKQMQAQWAADGAIPKAYDRDFTPIDVHNTTDLARESRRNRTPSPVKEDPVLDEKLAEPQAIGLRPISSIRSTHGRPGTSGSVTGGYSTMPKVMSPPMRDRSPNMGTGPIPSPAGRSTAAPPPIRMQAQSLAEEDEKVKKGCGCCLVM</sequence>
<evidence type="ECO:0008006" key="4">
    <source>
        <dbReference type="Google" id="ProtNLM"/>
    </source>
</evidence>
<evidence type="ECO:0000256" key="1">
    <source>
        <dbReference type="SAM" id="MobiDB-lite"/>
    </source>
</evidence>
<comment type="caution">
    <text evidence="2">The sequence shown here is derived from an EMBL/GenBank/DDBJ whole genome shotgun (WGS) entry which is preliminary data.</text>
</comment>
<gene>
    <name evidence="2" type="ORF">LTR24_001673</name>
</gene>
<name>A0ABR0KJQ2_9EURO</name>
<accession>A0ABR0KJQ2</accession>
<feature type="compositionally biased region" description="Low complexity" evidence="1">
    <location>
        <begin position="302"/>
        <end position="319"/>
    </location>
</feature>
<feature type="compositionally biased region" description="Polar residues" evidence="1">
    <location>
        <begin position="28"/>
        <end position="52"/>
    </location>
</feature>
<feature type="region of interest" description="Disordered" evidence="1">
    <location>
        <begin position="250"/>
        <end position="353"/>
    </location>
</feature>
<feature type="compositionally biased region" description="Low complexity" evidence="1">
    <location>
        <begin position="439"/>
        <end position="449"/>
    </location>
</feature>
<reference evidence="2 3" key="1">
    <citation type="submission" date="2023-08" db="EMBL/GenBank/DDBJ databases">
        <title>Black Yeasts Isolated from many extreme environments.</title>
        <authorList>
            <person name="Coleine C."/>
            <person name="Stajich J.E."/>
            <person name="Selbmann L."/>
        </authorList>
    </citation>
    <scope>NUCLEOTIDE SEQUENCE [LARGE SCALE GENOMIC DNA]</scope>
    <source>
        <strain evidence="2 3">CCFEE 5885</strain>
    </source>
</reference>
<dbReference type="Proteomes" id="UP001345013">
    <property type="component" value="Unassembled WGS sequence"/>
</dbReference>
<feature type="region of interest" description="Disordered" evidence="1">
    <location>
        <begin position="206"/>
        <end position="235"/>
    </location>
</feature>
<protein>
    <recommendedName>
        <fullName evidence="4">TeaA receptor TeaR</fullName>
    </recommendedName>
</protein>
<feature type="region of interest" description="Disordered" evidence="1">
    <location>
        <begin position="28"/>
        <end position="103"/>
    </location>
</feature>
<feature type="region of interest" description="Disordered" evidence="1">
    <location>
        <begin position="429"/>
        <end position="485"/>
    </location>
</feature>
<dbReference type="EMBL" id="JAVRRG010000013">
    <property type="protein sequence ID" value="KAK5098568.1"/>
    <property type="molecule type" value="Genomic_DNA"/>
</dbReference>
<evidence type="ECO:0000313" key="3">
    <source>
        <dbReference type="Proteomes" id="UP001345013"/>
    </source>
</evidence>
<organism evidence="2 3">
    <name type="scientific">Lithohypha guttulata</name>
    <dbReference type="NCBI Taxonomy" id="1690604"/>
    <lineage>
        <taxon>Eukaryota</taxon>
        <taxon>Fungi</taxon>
        <taxon>Dikarya</taxon>
        <taxon>Ascomycota</taxon>
        <taxon>Pezizomycotina</taxon>
        <taxon>Eurotiomycetes</taxon>
        <taxon>Chaetothyriomycetidae</taxon>
        <taxon>Chaetothyriales</taxon>
        <taxon>Trichomeriaceae</taxon>
        <taxon>Lithohypha</taxon>
    </lineage>
</organism>
<feature type="compositionally biased region" description="Basic and acidic residues" evidence="1">
    <location>
        <begin position="94"/>
        <end position="103"/>
    </location>
</feature>
<proteinExistence type="predicted"/>